<accession>A0ABV8DV84</accession>
<protein>
    <submittedName>
        <fullName evidence="3">N-acetylmuramoyl-L-alanine amidase</fullName>
        <ecNumber evidence="3">3.5.1.28</ecNumber>
    </submittedName>
</protein>
<dbReference type="SMART" id="SM00701">
    <property type="entry name" value="PGRP"/>
    <property type="match status" value="1"/>
</dbReference>
<evidence type="ECO:0000313" key="3">
    <source>
        <dbReference type="EMBL" id="MFC3963875.1"/>
    </source>
</evidence>
<dbReference type="InterPro" id="IPR013207">
    <property type="entry name" value="LGFP"/>
</dbReference>
<dbReference type="CDD" id="cd06583">
    <property type="entry name" value="PGRP"/>
    <property type="match status" value="1"/>
</dbReference>
<dbReference type="GO" id="GO:0008745">
    <property type="term" value="F:N-acetylmuramoyl-L-alanine amidase activity"/>
    <property type="evidence" value="ECO:0007669"/>
    <property type="project" value="UniProtKB-EC"/>
</dbReference>
<dbReference type="Pfam" id="PF08310">
    <property type="entry name" value="LGFP"/>
    <property type="match status" value="1"/>
</dbReference>
<dbReference type="EMBL" id="JBHSAX010000014">
    <property type="protein sequence ID" value="MFC3963875.1"/>
    <property type="molecule type" value="Genomic_DNA"/>
</dbReference>
<dbReference type="InterPro" id="IPR006619">
    <property type="entry name" value="PGRP_domain_met/bac"/>
</dbReference>
<name>A0ABV8DV84_9NOCA</name>
<evidence type="ECO:0000256" key="1">
    <source>
        <dbReference type="ARBA" id="ARBA00007553"/>
    </source>
</evidence>
<dbReference type="InterPro" id="IPR015510">
    <property type="entry name" value="PGRP"/>
</dbReference>
<dbReference type="InterPro" id="IPR036505">
    <property type="entry name" value="Amidase/PGRP_sf"/>
</dbReference>
<dbReference type="Proteomes" id="UP001595696">
    <property type="component" value="Unassembled WGS sequence"/>
</dbReference>
<feature type="domain" description="Peptidoglycan recognition protein family" evidence="2">
    <location>
        <begin position="263"/>
        <end position="411"/>
    </location>
</feature>
<keyword evidence="4" id="KW-1185">Reference proteome</keyword>
<proteinExistence type="inferred from homology"/>
<dbReference type="EC" id="3.5.1.28" evidence="3"/>
<dbReference type="PANTHER" id="PTHR11022:SF41">
    <property type="entry name" value="PEPTIDOGLYCAN-RECOGNITION PROTEIN LC-RELATED"/>
    <property type="match status" value="1"/>
</dbReference>
<comment type="caution">
    <text evidence="3">The sequence shown here is derived from an EMBL/GenBank/DDBJ whole genome shotgun (WGS) entry which is preliminary data.</text>
</comment>
<reference evidence="4" key="1">
    <citation type="journal article" date="2019" name="Int. J. Syst. Evol. Microbiol.">
        <title>The Global Catalogue of Microorganisms (GCM) 10K type strain sequencing project: providing services to taxonomists for standard genome sequencing and annotation.</title>
        <authorList>
            <consortium name="The Broad Institute Genomics Platform"/>
            <consortium name="The Broad Institute Genome Sequencing Center for Infectious Disease"/>
            <person name="Wu L."/>
            <person name="Ma J."/>
        </authorList>
    </citation>
    <scope>NUCLEOTIDE SEQUENCE [LARGE SCALE GENOMIC DNA]</scope>
    <source>
        <strain evidence="4">CGMCC 4.7330</strain>
    </source>
</reference>
<dbReference type="SUPFAM" id="SSF55846">
    <property type="entry name" value="N-acetylmuramoyl-L-alanine amidase-like"/>
    <property type="match status" value="1"/>
</dbReference>
<dbReference type="PANTHER" id="PTHR11022">
    <property type="entry name" value="PEPTIDOGLYCAN RECOGNITION PROTEIN"/>
    <property type="match status" value="1"/>
</dbReference>
<dbReference type="RefSeq" id="WP_378613606.1">
    <property type="nucleotide sequence ID" value="NZ_JBHSAX010000014.1"/>
</dbReference>
<organism evidence="3 4">
    <name type="scientific">Nocardia jiangsuensis</name>
    <dbReference type="NCBI Taxonomy" id="1691563"/>
    <lineage>
        <taxon>Bacteria</taxon>
        <taxon>Bacillati</taxon>
        <taxon>Actinomycetota</taxon>
        <taxon>Actinomycetes</taxon>
        <taxon>Mycobacteriales</taxon>
        <taxon>Nocardiaceae</taxon>
        <taxon>Nocardia</taxon>
    </lineage>
</organism>
<keyword evidence="3" id="KW-0378">Hydrolase</keyword>
<dbReference type="InterPro" id="IPR002502">
    <property type="entry name" value="Amidase_domain"/>
</dbReference>
<evidence type="ECO:0000259" key="2">
    <source>
        <dbReference type="SMART" id="SM00701"/>
    </source>
</evidence>
<evidence type="ECO:0000313" key="4">
    <source>
        <dbReference type="Proteomes" id="UP001595696"/>
    </source>
</evidence>
<sequence>MAAPLATFTQSDSARYDAANGSELAAIPARLAEAALSAAPDVILPLDELTGLDLPELRLSDLRMLPLPESVPVPPGIPAPPGVALPAQVPLPRLGSTRFIADPGRLEPGTTPATPALTPGALPAEYADLVGAGVKQITRDQPFSMVALTAADLAGTDALVRAAAPDGSWGPWFTAEPVDTGASDHSAPPRVDGTEPVYVGSTNAVQVLVTRAGQPGPSITPIAEQVDPAHGVPDLTAVLIDPGRADIDGGLSEIAGALPDGGPRVISRAQWGADESIRCMEPTYDGSLGGVTVHHTAGRNDYTRAESAGIVRAIYAYHAQTLEWCDIGYNALVDKYGQIFEGRFGGLDRPVQGAHAGGFNENTAGVALMGNHEAEAPTSVAVNAVGQYVGWRTRIAGLDPKGETLMYSEGTEFTPYAEGEEVALPIVFAHRDVGNTTCPGDAAYALMDRIRDIAAGGPEMSAPPGGGSADLNALATLTGRLLQRVNDNIIARYYAEKGGAASPLGDAVSEPLPAAQGQQFARFTNGYIYTAPNGQVVEVLGAILDRFLQLGADAGVLGLPLANAYPVPDGLRADFQQGSLILNQITGIVTTIWKTYNDTYQEEMRKNPAGAPIPAPAPAG</sequence>
<dbReference type="Gene3D" id="3.40.80.10">
    <property type="entry name" value="Peptidoglycan recognition protein-like"/>
    <property type="match status" value="1"/>
</dbReference>
<dbReference type="Pfam" id="PF01510">
    <property type="entry name" value="Amidase_2"/>
    <property type="match status" value="1"/>
</dbReference>
<gene>
    <name evidence="3" type="ORF">ACFO0B_17935</name>
</gene>
<comment type="similarity">
    <text evidence="1">Belongs to the N-acetylmuramoyl-L-alanine amidase 2 family.</text>
</comment>